<feature type="region of interest" description="Disordered" evidence="4">
    <location>
        <begin position="1"/>
        <end position="34"/>
    </location>
</feature>
<dbReference type="Pfam" id="PF01142">
    <property type="entry name" value="TruD"/>
    <property type="match status" value="2"/>
</dbReference>
<evidence type="ECO:0000256" key="1">
    <source>
        <dbReference type="ARBA" id="ARBA00007953"/>
    </source>
</evidence>
<dbReference type="InterPro" id="IPR056963">
    <property type="entry name" value="PUS7L_N"/>
</dbReference>
<dbReference type="RefSeq" id="XP_033533133.1">
    <property type="nucleotide sequence ID" value="XM_033677592.1"/>
</dbReference>
<gene>
    <name evidence="6 8" type="ORF">P152DRAFT_437922</name>
</gene>
<dbReference type="AlphaFoldDB" id="A0A6G1G0J3"/>
<dbReference type="PANTHER" id="PTHR13326">
    <property type="entry name" value="TRNA PSEUDOURIDINE SYNTHASE D"/>
    <property type="match status" value="1"/>
</dbReference>
<sequence length="756" mass="84009">MESSEERPSKRARLDTQDGNGNAPAPKFDANAQVTDEMRSGITAYVSPDRRGFSGILKQRYTDFLVNEIQLSGEVLHLDSVDYSRPKSNVPPPATDAPIPHAKNGENSGQEVAKEEETPEDPIQQAPKEQPVDDAGASGADGQKVTAEDVATLENIFGKSCVDSMLELYQNVLQNPTKKARDFKSFTSPSIEDKEKRTCAHQAVRRILHSKLNTVTTDSNTIKISAGPSNRGNDARSTQGNGQAGRKRSGKLDWEELGGQFLHFTLYKENKDTMESLYFLASQMKMQVKSFGFAGTKDRRAVSVQRVSVYRVQAERLAGIGKRLRNAKVGGFEYHPHQLNLGDLQGNEFVITLRDSHFPGEDDLTPEKRLEYANEVVSEAVAAFKGKGFLNYYGLQRFGSFAVRTDEVGLKLLQEDLKGAIDLILTYNHDILPKESETEQPADESNTGATKAPLVSSDDVARARAIYVWETTQSADEAIRIMPRKFAAESNIIRHLGFKDRRSGKQDRLADYQGALGSISRGLRLMYVHAYQSLVWNHVATRRWERFQDGVVEGDLVLVEKAAQMEKGTLDDAGEVVVQPDMTDRAADEEDQHTRARPLSKEEAESGKFSVFDVVLPLPGFDILYPANEIGDYYKEFMGSEKGGGIDPYDMRRKWKDISLSGSYRKLLSRPGVAEHSVKRYSHPDEQLVETDWERLQKKGAAGSQAEEAKEGSGSGDNIAVILKLQLGSSQYATMALRELMKAYGVQTFKPEYGGR</sequence>
<dbReference type="InterPro" id="IPR020103">
    <property type="entry name" value="PsdUridine_synth_cat_dom_sf"/>
</dbReference>
<keyword evidence="2" id="KW-0819">tRNA processing</keyword>
<keyword evidence="7" id="KW-1185">Reference proteome</keyword>
<reference evidence="8" key="3">
    <citation type="submission" date="2025-04" db="UniProtKB">
        <authorList>
            <consortium name="RefSeq"/>
        </authorList>
    </citation>
    <scope>IDENTIFICATION</scope>
    <source>
        <strain evidence="8">CBS 781.70</strain>
    </source>
</reference>
<dbReference type="OrthoDB" id="447290at2759"/>
<feature type="compositionally biased region" description="Polar residues" evidence="4">
    <location>
        <begin position="219"/>
        <end position="241"/>
    </location>
</feature>
<dbReference type="GO" id="GO:0009982">
    <property type="term" value="F:pseudouridine synthase activity"/>
    <property type="evidence" value="ECO:0007669"/>
    <property type="project" value="InterPro"/>
</dbReference>
<evidence type="ECO:0000259" key="5">
    <source>
        <dbReference type="PROSITE" id="PS50984"/>
    </source>
</evidence>
<feature type="region of interest" description="Disordered" evidence="4">
    <location>
        <begin position="583"/>
        <end position="602"/>
    </location>
</feature>
<name>A0A6G1G0J3_9PEZI</name>
<dbReference type="InterPro" id="IPR001656">
    <property type="entry name" value="PsdUridine_synth_TruD"/>
</dbReference>
<reference evidence="6 8" key="1">
    <citation type="submission" date="2020-01" db="EMBL/GenBank/DDBJ databases">
        <authorList>
            <consortium name="DOE Joint Genome Institute"/>
            <person name="Haridas S."/>
            <person name="Albert R."/>
            <person name="Binder M."/>
            <person name="Bloem J."/>
            <person name="Labutti K."/>
            <person name="Salamov A."/>
            <person name="Andreopoulos B."/>
            <person name="Baker S.E."/>
            <person name="Barry K."/>
            <person name="Bills G."/>
            <person name="Bluhm B.H."/>
            <person name="Cannon C."/>
            <person name="Castanera R."/>
            <person name="Culley D.E."/>
            <person name="Daum C."/>
            <person name="Ezra D."/>
            <person name="Gonzalez J.B."/>
            <person name="Henrissat B."/>
            <person name="Kuo A."/>
            <person name="Liang C."/>
            <person name="Lipzen A."/>
            <person name="Lutzoni F."/>
            <person name="Magnuson J."/>
            <person name="Mondo S."/>
            <person name="Nolan M."/>
            <person name="Ohm R."/>
            <person name="Pangilinan J."/>
            <person name="Park H.-J."/>
            <person name="Ramirez L."/>
            <person name="Alfaro M."/>
            <person name="Sun H."/>
            <person name="Tritt A."/>
            <person name="Yoshinaga Y."/>
            <person name="Zwiers L.-H."/>
            <person name="Turgeon B.G."/>
            <person name="Goodwin S.B."/>
            <person name="Spatafora J.W."/>
            <person name="Crous P.W."/>
            <person name="Grigoriev I.V."/>
        </authorList>
    </citation>
    <scope>NUCLEOTIDE SEQUENCE</scope>
    <source>
        <strain evidence="6 8">CBS 781.70</strain>
    </source>
</reference>
<dbReference type="PIRSF" id="PIRSF037016">
    <property type="entry name" value="Pseudouridin_synth_euk_prd"/>
    <property type="match status" value="1"/>
</dbReference>
<feature type="domain" description="TRUD" evidence="5">
    <location>
        <begin position="388"/>
        <end position="670"/>
    </location>
</feature>
<proteinExistence type="inferred from homology"/>
<evidence type="ECO:0000256" key="4">
    <source>
        <dbReference type="SAM" id="MobiDB-lite"/>
    </source>
</evidence>
<evidence type="ECO:0000313" key="7">
    <source>
        <dbReference type="Proteomes" id="UP000504638"/>
    </source>
</evidence>
<dbReference type="EMBL" id="ML975161">
    <property type="protein sequence ID" value="KAF1811502.1"/>
    <property type="molecule type" value="Genomic_DNA"/>
</dbReference>
<dbReference type="PANTHER" id="PTHR13326:SF21">
    <property type="entry name" value="PSEUDOURIDYLATE SYNTHASE PUS7L"/>
    <property type="match status" value="1"/>
</dbReference>
<reference evidence="8" key="2">
    <citation type="submission" date="2020-04" db="EMBL/GenBank/DDBJ databases">
        <authorList>
            <consortium name="NCBI Genome Project"/>
        </authorList>
    </citation>
    <scope>NUCLEOTIDE SEQUENCE</scope>
    <source>
        <strain evidence="8">CBS 781.70</strain>
    </source>
</reference>
<protein>
    <submittedName>
        <fullName evidence="6 8">Pseudouridine synthase TruD/Pus7</fullName>
    </submittedName>
</protein>
<feature type="region of interest" description="Disordered" evidence="4">
    <location>
        <begin position="219"/>
        <end position="249"/>
    </location>
</feature>
<dbReference type="PROSITE" id="PS50984">
    <property type="entry name" value="TRUD"/>
    <property type="match status" value="1"/>
</dbReference>
<comment type="similarity">
    <text evidence="1">Belongs to the pseudouridine synthase TruD family.</text>
</comment>
<feature type="compositionally biased region" description="Basic and acidic residues" evidence="4">
    <location>
        <begin position="1"/>
        <end position="16"/>
    </location>
</feature>
<organism evidence="6">
    <name type="scientific">Eremomyces bilateralis CBS 781.70</name>
    <dbReference type="NCBI Taxonomy" id="1392243"/>
    <lineage>
        <taxon>Eukaryota</taxon>
        <taxon>Fungi</taxon>
        <taxon>Dikarya</taxon>
        <taxon>Ascomycota</taxon>
        <taxon>Pezizomycotina</taxon>
        <taxon>Dothideomycetes</taxon>
        <taxon>Dothideomycetes incertae sedis</taxon>
        <taxon>Eremomycetales</taxon>
        <taxon>Eremomycetaceae</taxon>
        <taxon>Eremomyces</taxon>
    </lineage>
</organism>
<dbReference type="SUPFAM" id="SSF55120">
    <property type="entry name" value="Pseudouridine synthase"/>
    <property type="match status" value="1"/>
</dbReference>
<dbReference type="InterPro" id="IPR042214">
    <property type="entry name" value="TruD_catalytic"/>
</dbReference>
<accession>A0A6G1G0J3</accession>
<dbReference type="CDD" id="cd02576">
    <property type="entry name" value="PseudoU_synth_ScPUS7"/>
    <property type="match status" value="1"/>
</dbReference>
<evidence type="ECO:0000313" key="6">
    <source>
        <dbReference type="EMBL" id="KAF1811502.1"/>
    </source>
</evidence>
<evidence type="ECO:0000256" key="2">
    <source>
        <dbReference type="ARBA" id="ARBA00022694"/>
    </source>
</evidence>
<dbReference type="GO" id="GO:0005634">
    <property type="term" value="C:nucleus"/>
    <property type="evidence" value="ECO:0007669"/>
    <property type="project" value="TreeGrafter"/>
</dbReference>
<dbReference type="Gene3D" id="3.30.2350.20">
    <property type="entry name" value="TruD, catalytic domain"/>
    <property type="match status" value="2"/>
</dbReference>
<evidence type="ECO:0000313" key="8">
    <source>
        <dbReference type="RefSeq" id="XP_033533133.1"/>
    </source>
</evidence>
<keyword evidence="3" id="KW-0413">Isomerase</keyword>
<dbReference type="GO" id="GO:0001522">
    <property type="term" value="P:pseudouridine synthesis"/>
    <property type="evidence" value="ECO:0007669"/>
    <property type="project" value="InterPro"/>
</dbReference>
<feature type="region of interest" description="Disordered" evidence="4">
    <location>
        <begin position="85"/>
        <end position="144"/>
    </location>
</feature>
<dbReference type="InterPro" id="IPR011760">
    <property type="entry name" value="PsdUridine_synth_TruD_insert"/>
</dbReference>
<dbReference type="InterPro" id="IPR020119">
    <property type="entry name" value="PsdUridine_synth_TruD_CS"/>
</dbReference>
<dbReference type="GO" id="GO:0003723">
    <property type="term" value="F:RNA binding"/>
    <property type="evidence" value="ECO:0007669"/>
    <property type="project" value="InterPro"/>
</dbReference>
<dbReference type="GO" id="GO:0008033">
    <property type="term" value="P:tRNA processing"/>
    <property type="evidence" value="ECO:0007669"/>
    <property type="project" value="UniProtKB-KW"/>
</dbReference>
<evidence type="ECO:0000256" key="3">
    <source>
        <dbReference type="ARBA" id="ARBA00023235"/>
    </source>
</evidence>
<dbReference type="PROSITE" id="PS01268">
    <property type="entry name" value="UPF0024"/>
    <property type="match status" value="1"/>
</dbReference>
<dbReference type="Proteomes" id="UP000504638">
    <property type="component" value="Unplaced"/>
</dbReference>
<dbReference type="Pfam" id="PF23943">
    <property type="entry name" value="PUS7L_N"/>
    <property type="match status" value="1"/>
</dbReference>
<dbReference type="GeneID" id="54418162"/>